<dbReference type="PANTHER" id="PTHR31836">
    <property type="match status" value="1"/>
</dbReference>
<dbReference type="InterPro" id="IPR036908">
    <property type="entry name" value="RlpA-like_sf"/>
</dbReference>
<dbReference type="OrthoDB" id="623670at2759"/>
<evidence type="ECO:0000313" key="3">
    <source>
        <dbReference type="EMBL" id="KAF9583512.1"/>
    </source>
</evidence>
<dbReference type="EMBL" id="JAABOA010000677">
    <property type="protein sequence ID" value="KAF9583512.1"/>
    <property type="molecule type" value="Genomic_DNA"/>
</dbReference>
<protein>
    <recommendedName>
        <fullName evidence="2">RlpA-like protein double-psi beta-barrel domain-containing protein</fullName>
    </recommendedName>
</protein>
<organism evidence="3 4">
    <name type="scientific">Lunasporangiospora selenospora</name>
    <dbReference type="NCBI Taxonomy" id="979761"/>
    <lineage>
        <taxon>Eukaryota</taxon>
        <taxon>Fungi</taxon>
        <taxon>Fungi incertae sedis</taxon>
        <taxon>Mucoromycota</taxon>
        <taxon>Mortierellomycotina</taxon>
        <taxon>Mortierellomycetes</taxon>
        <taxon>Mortierellales</taxon>
        <taxon>Mortierellaceae</taxon>
        <taxon>Lunasporangiospora</taxon>
    </lineage>
</organism>
<evidence type="ECO:0000313" key="4">
    <source>
        <dbReference type="Proteomes" id="UP000780801"/>
    </source>
</evidence>
<dbReference type="Gene3D" id="2.40.40.10">
    <property type="entry name" value="RlpA-like domain"/>
    <property type="match status" value="1"/>
</dbReference>
<proteinExistence type="predicted"/>
<sequence length="168" mass="18674">MTPFAPLAIMAASILIAMERFPDLHREMVPVEWQVVDAPIAESLDAPVSTAHNSLSKRAVKLKGKVFRGRGTWFSDTMGSCGRRFSQSDMIVALNQAQMGKMYGKGSKCGRKIRVTAKENPNRSVIVTIVDTCPNRYCRHGQLDLSRAAFKKFAPMKKGILSLQWAFV</sequence>
<keyword evidence="4" id="KW-1185">Reference proteome</keyword>
<evidence type="ECO:0000256" key="1">
    <source>
        <dbReference type="ARBA" id="ARBA00022729"/>
    </source>
</evidence>
<evidence type="ECO:0000259" key="2">
    <source>
        <dbReference type="Pfam" id="PF03330"/>
    </source>
</evidence>
<dbReference type="Proteomes" id="UP000780801">
    <property type="component" value="Unassembled WGS sequence"/>
</dbReference>
<dbReference type="SUPFAM" id="SSF50685">
    <property type="entry name" value="Barwin-like endoglucanases"/>
    <property type="match status" value="1"/>
</dbReference>
<dbReference type="PANTHER" id="PTHR31836:SF28">
    <property type="entry name" value="SRCR DOMAIN-CONTAINING PROTEIN-RELATED"/>
    <property type="match status" value="1"/>
</dbReference>
<accession>A0A9P6KG66</accession>
<gene>
    <name evidence="3" type="ORF">BGW38_009293</name>
</gene>
<dbReference type="InterPro" id="IPR051477">
    <property type="entry name" value="Expansin_CellWall"/>
</dbReference>
<dbReference type="AlphaFoldDB" id="A0A9P6KG66"/>
<dbReference type="Pfam" id="PF03330">
    <property type="entry name" value="DPBB_1"/>
    <property type="match status" value="1"/>
</dbReference>
<name>A0A9P6KG66_9FUNG</name>
<reference evidence="3" key="1">
    <citation type="journal article" date="2020" name="Fungal Divers.">
        <title>Resolving the Mortierellaceae phylogeny through synthesis of multi-gene phylogenetics and phylogenomics.</title>
        <authorList>
            <person name="Vandepol N."/>
            <person name="Liber J."/>
            <person name="Desiro A."/>
            <person name="Na H."/>
            <person name="Kennedy M."/>
            <person name="Barry K."/>
            <person name="Grigoriev I.V."/>
            <person name="Miller A.N."/>
            <person name="O'Donnell K."/>
            <person name="Stajich J.E."/>
            <person name="Bonito G."/>
        </authorList>
    </citation>
    <scope>NUCLEOTIDE SEQUENCE</scope>
    <source>
        <strain evidence="3">KOD1015</strain>
    </source>
</reference>
<dbReference type="InterPro" id="IPR009009">
    <property type="entry name" value="RlpA-like_DPBB"/>
</dbReference>
<keyword evidence="1" id="KW-0732">Signal</keyword>
<dbReference type="CDD" id="cd22191">
    <property type="entry name" value="DPBB_RlpA_EXP_N-like"/>
    <property type="match status" value="1"/>
</dbReference>
<comment type="caution">
    <text evidence="3">The sequence shown here is derived from an EMBL/GenBank/DDBJ whole genome shotgun (WGS) entry which is preliminary data.</text>
</comment>
<feature type="domain" description="RlpA-like protein double-psi beta-barrel" evidence="2">
    <location>
        <begin position="68"/>
        <end position="164"/>
    </location>
</feature>